<dbReference type="Proteomes" id="UP000886812">
    <property type="component" value="Unassembled WGS sequence"/>
</dbReference>
<accession>A0A9D1T1L0</accession>
<dbReference type="NCBIfam" id="TIGR02601">
    <property type="entry name" value="autotrns_rpt"/>
    <property type="match status" value="1"/>
</dbReference>
<feature type="transmembrane region" description="Helical" evidence="2">
    <location>
        <begin position="653"/>
        <end position="669"/>
    </location>
</feature>
<evidence type="ECO:0000256" key="1">
    <source>
        <dbReference type="ARBA" id="ARBA00022729"/>
    </source>
</evidence>
<dbReference type="InterPro" id="IPR013425">
    <property type="entry name" value="Autotrns_rpt"/>
</dbReference>
<keyword evidence="2" id="KW-0812">Transmembrane</keyword>
<dbReference type="EMBL" id="DVOG01000156">
    <property type="protein sequence ID" value="HIV04690.1"/>
    <property type="molecule type" value="Genomic_DNA"/>
</dbReference>
<gene>
    <name evidence="4" type="ORF">IAC75_06050</name>
</gene>
<keyword evidence="1 3" id="KW-0732">Signal</keyword>
<proteinExistence type="predicted"/>
<evidence type="ECO:0000256" key="3">
    <source>
        <dbReference type="SAM" id="SignalP"/>
    </source>
</evidence>
<keyword evidence="2" id="KW-1133">Transmembrane helix</keyword>
<organism evidence="4 5">
    <name type="scientific">Candidatus Spyradosoma merdigallinarum</name>
    <dbReference type="NCBI Taxonomy" id="2840950"/>
    <lineage>
        <taxon>Bacteria</taxon>
        <taxon>Pseudomonadati</taxon>
        <taxon>Verrucomicrobiota</taxon>
        <taxon>Opitutia</taxon>
        <taxon>Opitutia incertae sedis</taxon>
        <taxon>Candidatus Spyradosoma</taxon>
    </lineage>
</organism>
<keyword evidence="2" id="KW-0472">Membrane</keyword>
<dbReference type="InterPro" id="IPR011050">
    <property type="entry name" value="Pectin_lyase_fold/virulence"/>
</dbReference>
<dbReference type="AlphaFoldDB" id="A0A9D1T1L0"/>
<protein>
    <submittedName>
        <fullName evidence="4">Autotransporter-associated beta strand repeat-containing protein</fullName>
    </submittedName>
</protein>
<dbReference type="Pfam" id="PF12951">
    <property type="entry name" value="PATR"/>
    <property type="match status" value="1"/>
</dbReference>
<comment type="caution">
    <text evidence="4">The sequence shown here is derived from an EMBL/GenBank/DDBJ whole genome shotgun (WGS) entry which is preliminary data.</text>
</comment>
<reference evidence="4" key="2">
    <citation type="journal article" date="2021" name="PeerJ">
        <title>Extensive microbial diversity within the chicken gut microbiome revealed by metagenomics and culture.</title>
        <authorList>
            <person name="Gilroy R."/>
            <person name="Ravi A."/>
            <person name="Getino M."/>
            <person name="Pursley I."/>
            <person name="Horton D.L."/>
            <person name="Alikhan N.F."/>
            <person name="Baker D."/>
            <person name="Gharbi K."/>
            <person name="Hall N."/>
            <person name="Watson M."/>
            <person name="Adriaenssens E.M."/>
            <person name="Foster-Nyarko E."/>
            <person name="Jarju S."/>
            <person name="Secka A."/>
            <person name="Antonio M."/>
            <person name="Oren A."/>
            <person name="Chaudhuri R.R."/>
            <person name="La Ragione R."/>
            <person name="Hildebrand F."/>
            <person name="Pallen M.J."/>
        </authorList>
    </citation>
    <scope>NUCLEOTIDE SEQUENCE</scope>
    <source>
        <strain evidence="4">10669</strain>
    </source>
</reference>
<feature type="signal peptide" evidence="3">
    <location>
        <begin position="1"/>
        <end position="25"/>
    </location>
</feature>
<dbReference type="SUPFAM" id="SSF51126">
    <property type="entry name" value="Pectin lyase-like"/>
    <property type="match status" value="1"/>
</dbReference>
<dbReference type="NCBIfam" id="TIGR02595">
    <property type="entry name" value="PEP_CTERM"/>
    <property type="match status" value="1"/>
</dbReference>
<dbReference type="InterPro" id="IPR013424">
    <property type="entry name" value="Ice-binding_C"/>
</dbReference>
<feature type="chain" id="PRO_5038564123" evidence="3">
    <location>
        <begin position="26"/>
        <end position="674"/>
    </location>
</feature>
<name>A0A9D1T1L0_9BACT</name>
<evidence type="ECO:0000256" key="2">
    <source>
        <dbReference type="SAM" id="Phobius"/>
    </source>
</evidence>
<sequence>MKQKRILITSLVAAATLCIPFAAFANDRIVVGGNDTIYGPSVGGDGIIEYPGDGSVVYPGNDTYPSVGEAISDPIFGEDNSGGGATDLTNITGAETTIYFSAAGTSGSTSDNAYSNVLLSDAFTGLLVVSNGVVGARTTDSDFGGAKAILLDGAGLNFQRESGTFDKDIYIGNGDATIRLYGTNEGVTLTGSIMAFDGSDLTEGTLTHVDGGVLIIDPEKATQEDPFGGSSVYLGGLTQAAGTDYGDVVGSTEIRGAAVIGMATVSAGTLKIATDADETVAINGAGVANGNLIVASQGRVEITALVFGNNGKATFSLAEGDDVAEYSVGAVSTVNSADFARDLTVDENVTVNATSLANNWGMGVLTVDGVLDIRGDLKFSTGANNSTASNVITGAGTVRTGKLVLGNLGTYNISVKRLEIGAGGIEFSDAGGNAVPTVNLGATTLAATSSWSAGYDGHALTLTDADAGTTFEMVGETTSANLGAVLEGDGKLVKTGAGTLTLSGDNSFKGGVTVSEGTLVAAHANALGAGALSVEGGAQLSVADGVTLSTTAIGIVLDEAYLTVAALTGTGALAENALVTIDGDLDALGILGENSPRNAGLGDFQIFGADLNAAAVEVVLSDALQAALAEAGLAGTWNAAAGTLTIGAVPEPSAFGLLAGAFALALAVSRRRRK</sequence>
<reference evidence="4" key="1">
    <citation type="submission" date="2020-10" db="EMBL/GenBank/DDBJ databases">
        <authorList>
            <person name="Gilroy R."/>
        </authorList>
    </citation>
    <scope>NUCLEOTIDE SEQUENCE</scope>
    <source>
        <strain evidence="4">10669</strain>
    </source>
</reference>
<evidence type="ECO:0000313" key="4">
    <source>
        <dbReference type="EMBL" id="HIV04690.1"/>
    </source>
</evidence>
<evidence type="ECO:0000313" key="5">
    <source>
        <dbReference type="Proteomes" id="UP000886812"/>
    </source>
</evidence>